<dbReference type="AlphaFoldDB" id="A0A516SCA8"/>
<dbReference type="PANTHER" id="PTHR36122:SF2">
    <property type="entry name" value="NICOTINAMIDE RIBOSIDE TRANSPORTER PNUC"/>
    <property type="match status" value="1"/>
</dbReference>
<evidence type="ECO:0000256" key="4">
    <source>
        <dbReference type="ARBA" id="ARBA00017522"/>
    </source>
</evidence>
<feature type="transmembrane region" description="Helical" evidence="10">
    <location>
        <begin position="135"/>
        <end position="156"/>
    </location>
</feature>
<keyword evidence="5" id="KW-0813">Transport</keyword>
<evidence type="ECO:0000256" key="7">
    <source>
        <dbReference type="ARBA" id="ARBA00022692"/>
    </source>
</evidence>
<name>A0A516SCA8_9NEIS</name>
<reference evidence="12" key="1">
    <citation type="submission" date="2019-07" db="EMBL/GenBank/DDBJ databases">
        <title>Chitinimonas sp. nov., isolated from Ny-Alesund, arctica soil.</title>
        <authorList>
            <person name="Xu Q."/>
            <person name="Peng F."/>
        </authorList>
    </citation>
    <scope>NUCLEOTIDE SEQUENCE [LARGE SCALE GENOMIC DNA]</scope>
    <source>
        <strain evidence="12">R3-44</strain>
    </source>
</reference>
<evidence type="ECO:0000256" key="10">
    <source>
        <dbReference type="SAM" id="Phobius"/>
    </source>
</evidence>
<dbReference type="EMBL" id="CP041730">
    <property type="protein sequence ID" value="QDQ25780.1"/>
    <property type="molecule type" value="Genomic_DNA"/>
</dbReference>
<evidence type="ECO:0000256" key="2">
    <source>
        <dbReference type="ARBA" id="ARBA00004651"/>
    </source>
</evidence>
<evidence type="ECO:0000256" key="8">
    <source>
        <dbReference type="ARBA" id="ARBA00022989"/>
    </source>
</evidence>
<dbReference type="GO" id="GO:0034257">
    <property type="term" value="F:nicotinamide riboside transmembrane transporter activity"/>
    <property type="evidence" value="ECO:0007669"/>
    <property type="project" value="InterPro"/>
</dbReference>
<evidence type="ECO:0000256" key="1">
    <source>
        <dbReference type="ARBA" id="ARBA00002672"/>
    </source>
</evidence>
<keyword evidence="6" id="KW-1003">Cell membrane</keyword>
<dbReference type="GO" id="GO:0005886">
    <property type="term" value="C:plasma membrane"/>
    <property type="evidence" value="ECO:0007669"/>
    <property type="project" value="UniProtKB-SubCell"/>
</dbReference>
<keyword evidence="12" id="KW-1185">Reference proteome</keyword>
<dbReference type="NCBIfam" id="TIGR01528">
    <property type="entry name" value="NMN_trans_PnuC"/>
    <property type="match status" value="1"/>
</dbReference>
<feature type="transmembrane region" description="Helical" evidence="10">
    <location>
        <begin position="45"/>
        <end position="67"/>
    </location>
</feature>
<dbReference type="InterPro" id="IPR006419">
    <property type="entry name" value="NMN_transpt_PnuC"/>
</dbReference>
<evidence type="ECO:0000256" key="9">
    <source>
        <dbReference type="ARBA" id="ARBA00023136"/>
    </source>
</evidence>
<keyword evidence="7 10" id="KW-0812">Transmembrane</keyword>
<evidence type="ECO:0000256" key="5">
    <source>
        <dbReference type="ARBA" id="ARBA00022448"/>
    </source>
</evidence>
<evidence type="ECO:0000313" key="12">
    <source>
        <dbReference type="Proteomes" id="UP000317550"/>
    </source>
</evidence>
<evidence type="ECO:0000256" key="6">
    <source>
        <dbReference type="ARBA" id="ARBA00022475"/>
    </source>
</evidence>
<evidence type="ECO:0000313" key="11">
    <source>
        <dbReference type="EMBL" id="QDQ25780.1"/>
    </source>
</evidence>
<keyword evidence="9 10" id="KW-0472">Membrane</keyword>
<dbReference type="Proteomes" id="UP000317550">
    <property type="component" value="Chromosome"/>
</dbReference>
<keyword evidence="8 10" id="KW-1133">Transmembrane helix</keyword>
<comment type="similarity">
    <text evidence="3">Belongs to the nicotinamide ribonucleoside (NR) uptake permease (TC 4.B.1) family.</text>
</comment>
<feature type="transmembrane region" description="Helical" evidence="10">
    <location>
        <begin position="209"/>
        <end position="226"/>
    </location>
</feature>
<comment type="subcellular location">
    <subcellularLocation>
        <location evidence="2">Cell membrane</location>
        <topology evidence="2">Multi-pass membrane protein</topology>
    </subcellularLocation>
</comment>
<comment type="function">
    <text evidence="1">Required for nicotinamide riboside transport across the inner membrane.</text>
</comment>
<accession>A0A516SCA8</accession>
<sequence>MVVSWLGGRFYQAANDWGEQEGVRRRLYYRPVYQASRMQSLLSQLSAMTGVEIAGFALTIAAIWLAARNHWLTWPLQVLSGLLYVWLFAQVNLFGEAALNGLYIALALYGAWNWRSSHGDKPTVAISRMGAADHAVLWGVGLTATLLVGQMQVHFLPTDLPWLDSTVFVFGVLGQWLQARRKLENWPLWIILDLLSAAIYLVKGLQVTALLYVLLAGLAGYGWWDWSCRIRRAYA</sequence>
<evidence type="ECO:0000256" key="3">
    <source>
        <dbReference type="ARBA" id="ARBA00006669"/>
    </source>
</evidence>
<dbReference type="PANTHER" id="PTHR36122">
    <property type="entry name" value="NICOTINAMIDE RIBOSIDE TRANSPORTER PNUC"/>
    <property type="match status" value="1"/>
</dbReference>
<protein>
    <recommendedName>
        <fullName evidence="4">Nicotinamide riboside transporter PnuC</fullName>
    </recommendedName>
</protein>
<dbReference type="Pfam" id="PF04973">
    <property type="entry name" value="NMN_transporter"/>
    <property type="match status" value="1"/>
</dbReference>
<dbReference type="OrthoDB" id="9791248at2"/>
<proteinExistence type="inferred from homology"/>
<gene>
    <name evidence="11" type="ORF">FNU76_05120</name>
</gene>
<organism evidence="11 12">
    <name type="scientific">Chitinimonas arctica</name>
    <dbReference type="NCBI Taxonomy" id="2594795"/>
    <lineage>
        <taxon>Bacteria</taxon>
        <taxon>Pseudomonadati</taxon>
        <taxon>Pseudomonadota</taxon>
        <taxon>Betaproteobacteria</taxon>
        <taxon>Neisseriales</taxon>
        <taxon>Chitinibacteraceae</taxon>
        <taxon>Chitinimonas</taxon>
    </lineage>
</organism>
<dbReference type="KEGG" id="cari:FNU76_05120"/>